<protein>
    <submittedName>
        <fullName evidence="1">Uncharacterized protein</fullName>
    </submittedName>
</protein>
<organism evidence="1 2">
    <name type="scientific">Caenorhabditis nigoni</name>
    <dbReference type="NCBI Taxonomy" id="1611254"/>
    <lineage>
        <taxon>Eukaryota</taxon>
        <taxon>Metazoa</taxon>
        <taxon>Ecdysozoa</taxon>
        <taxon>Nematoda</taxon>
        <taxon>Chromadorea</taxon>
        <taxon>Rhabditida</taxon>
        <taxon>Rhabditina</taxon>
        <taxon>Rhabditomorpha</taxon>
        <taxon>Rhabditoidea</taxon>
        <taxon>Rhabditidae</taxon>
        <taxon>Peloderinae</taxon>
        <taxon>Caenorhabditis</taxon>
    </lineage>
</organism>
<dbReference type="Proteomes" id="UP000230233">
    <property type="component" value="Chromosome II"/>
</dbReference>
<dbReference type="GO" id="GO:0031462">
    <property type="term" value="C:Cul2-RING ubiquitin ligase complex"/>
    <property type="evidence" value="ECO:0007669"/>
    <property type="project" value="TreeGrafter"/>
</dbReference>
<dbReference type="SUPFAM" id="SSF52047">
    <property type="entry name" value="RNI-like"/>
    <property type="match status" value="1"/>
</dbReference>
<dbReference type="InterPro" id="IPR032675">
    <property type="entry name" value="LRR_dom_sf"/>
</dbReference>
<accession>A0A2G5UYN8</accession>
<comment type="caution">
    <text evidence="1">The sequence shown here is derived from an EMBL/GenBank/DDBJ whole genome shotgun (WGS) entry which is preliminary data.</text>
</comment>
<dbReference type="PANTHER" id="PTHR12904">
    <property type="match status" value="1"/>
</dbReference>
<reference evidence="2" key="1">
    <citation type="submission" date="2017-10" db="EMBL/GenBank/DDBJ databases">
        <title>Rapid genome shrinkage in a self-fertile nematode reveals novel sperm competition proteins.</title>
        <authorList>
            <person name="Yin D."/>
            <person name="Schwarz E.M."/>
            <person name="Thomas C.G."/>
            <person name="Felde R.L."/>
            <person name="Korf I.F."/>
            <person name="Cutter A.D."/>
            <person name="Schartner C.M."/>
            <person name="Ralston E.J."/>
            <person name="Meyer B.J."/>
            <person name="Haag E.S."/>
        </authorList>
    </citation>
    <scope>NUCLEOTIDE SEQUENCE [LARGE SCALE GENOMIC DNA]</scope>
    <source>
        <strain evidence="2">JU1422</strain>
    </source>
</reference>
<gene>
    <name evidence="1" type="primary">Cnig_chr_II.g4871</name>
    <name evidence="1" type="ORF">B9Z55_004871</name>
</gene>
<dbReference type="OrthoDB" id="663146at2759"/>
<proteinExistence type="predicted"/>
<sequence length="510" mass="58771">MPFPSLSQLAAKSVAQGIHDETISLNFSLDTKTSNEIVRELLKLNRNNFKKLEVYKDQLSITEIDFRKCKIDAEAVRNLSNFHLVSLDFGFMIQLRHDFPYDPVDIVFLLNRATNNHSRKSIIHLGLSAGLEFFEGWEKEVSEILPNLQSIDLSCKKFNERFRFSNFCTCFPNLLVLDISYALGLSSLQGIRNLKNLPKLIMQFVQFDEVEGYKELSELKNLKYLDVSITNFIRELREKRGQLETNSIEGMLEAGVRMESLEFLDCSWTSVTEYELETFAMIHPSLKTVVVMCTACDQTTISGVQMLNMASSSSLSECLEYALLTGRDDLALDFIQDVFGNLKTRRRNLVNAELLQHITNAVLFVLRESFDEDTKFWTLKCYLESGLFEHELSISLFSADIPDMIELFYNVFHKNSSTSWQKEHAGLIFQMLEATVNAVRPGILIPDRVSKFVFEKTLDLVGQFPENRTQAVRIISQVQKWMTREQLLAMCWNFELVIRVMVFLDSPFVF</sequence>
<keyword evidence="2" id="KW-1185">Reference proteome</keyword>
<evidence type="ECO:0000313" key="2">
    <source>
        <dbReference type="Proteomes" id="UP000230233"/>
    </source>
</evidence>
<dbReference type="AlphaFoldDB" id="A0A2G5UYN8"/>
<evidence type="ECO:0000313" key="1">
    <source>
        <dbReference type="EMBL" id="PIC44531.1"/>
    </source>
</evidence>
<dbReference type="PANTHER" id="PTHR12904:SF28">
    <property type="entry name" value="ATP SYNTHASE SUBUNIT ALPHA-RELATED"/>
    <property type="match status" value="1"/>
</dbReference>
<dbReference type="InterPro" id="IPR051341">
    <property type="entry name" value="Zyg-11_UBL_adapter"/>
</dbReference>
<dbReference type="EMBL" id="PDUG01000002">
    <property type="protein sequence ID" value="PIC44531.1"/>
    <property type="molecule type" value="Genomic_DNA"/>
</dbReference>
<name>A0A2G5UYN8_9PELO</name>
<dbReference type="Gene3D" id="3.80.10.10">
    <property type="entry name" value="Ribonuclease Inhibitor"/>
    <property type="match status" value="1"/>
</dbReference>